<dbReference type="AlphaFoldDB" id="A0A645ABM9"/>
<organism evidence="2">
    <name type="scientific">bioreactor metagenome</name>
    <dbReference type="NCBI Taxonomy" id="1076179"/>
    <lineage>
        <taxon>unclassified sequences</taxon>
        <taxon>metagenomes</taxon>
        <taxon>ecological metagenomes</taxon>
    </lineage>
</organism>
<proteinExistence type="predicted"/>
<gene>
    <name evidence="2" type="ORF">SDC9_94987</name>
</gene>
<accession>A0A645ABM9</accession>
<feature type="region of interest" description="Disordered" evidence="1">
    <location>
        <begin position="75"/>
        <end position="102"/>
    </location>
</feature>
<comment type="caution">
    <text evidence="2">The sequence shown here is derived from an EMBL/GenBank/DDBJ whole genome shotgun (WGS) entry which is preliminary data.</text>
</comment>
<feature type="region of interest" description="Disordered" evidence="1">
    <location>
        <begin position="1"/>
        <end position="55"/>
    </location>
</feature>
<dbReference type="EMBL" id="VSSQ01012023">
    <property type="protein sequence ID" value="MPM48263.1"/>
    <property type="molecule type" value="Genomic_DNA"/>
</dbReference>
<evidence type="ECO:0000256" key="1">
    <source>
        <dbReference type="SAM" id="MobiDB-lite"/>
    </source>
</evidence>
<reference evidence="2" key="1">
    <citation type="submission" date="2019-08" db="EMBL/GenBank/DDBJ databases">
        <authorList>
            <person name="Kucharzyk K."/>
            <person name="Murdoch R.W."/>
            <person name="Higgins S."/>
            <person name="Loffler F."/>
        </authorList>
    </citation>
    <scope>NUCLEOTIDE SEQUENCE</scope>
</reference>
<name>A0A645ABM9_9ZZZZ</name>
<evidence type="ECO:0000313" key="2">
    <source>
        <dbReference type="EMBL" id="MPM48263.1"/>
    </source>
</evidence>
<protein>
    <submittedName>
        <fullName evidence="2">Uncharacterized protein</fullName>
    </submittedName>
</protein>
<feature type="compositionally biased region" description="Basic and acidic residues" evidence="1">
    <location>
        <begin position="90"/>
        <end position="102"/>
    </location>
</feature>
<sequence>MHGGAQPDDPMPGQRGPQLGVGDRSPTQGEHPAGRQGRQGGLQFQAPERRLAEFGEDLGDRPVLLAFDDGVHITEAHAEPAGQQRTHGGLADRRWPDQHHRG</sequence>